<keyword evidence="1" id="KW-0805">Transcription regulation</keyword>
<keyword evidence="3" id="KW-0539">Nucleus</keyword>
<evidence type="ECO:0000313" key="7">
    <source>
        <dbReference type="Proteomes" id="UP000509510"/>
    </source>
</evidence>
<feature type="domain" description="Xylanolytic transcriptional activator regulatory" evidence="5">
    <location>
        <begin position="222"/>
        <end position="343"/>
    </location>
</feature>
<evidence type="ECO:0000259" key="5">
    <source>
        <dbReference type="Pfam" id="PF04082"/>
    </source>
</evidence>
<accession>A0A7H8QW19</accession>
<name>A0A7H8QW19_TALRU</name>
<evidence type="ECO:0000256" key="1">
    <source>
        <dbReference type="ARBA" id="ARBA00023015"/>
    </source>
</evidence>
<keyword evidence="4" id="KW-0175">Coiled coil</keyword>
<dbReference type="GeneID" id="55992873"/>
<sequence length="660" mass="73443">PATIIHPGECDLGHAAVPNAGGVKSQQRIPLVSNNDSSHEDLEALQQRLHSLESLILQLSSSNNTNHDRAAVNDYMNPDKAVGILSHKHTSGSKVTPMSTTYDTPFSSEQNFDTAPLIDLFSRTLDVRSEDSTIKYDFGHTSQPLPVDEYISALRALVPRIDDLLLILESTAPYWFIWPTQPPGSGEEIFGERYGSVVMVKNFILASFESQAPLAVAKSIIWLALCVQQLPADAIQHRKTYLPASLQTLFDAYMAGADAILTGLGESIPSVERLECLLLFSKCCVNMGKPQRAWLAVRSGINCALILNLHRSTRHRTLTQNSLWSHAWQTDRQLSSILGVPYSVSHPAPAIGSDQSPISMLFYCVNDMIGRVSDRNQGLLHISIESMEAELQKYITMLPQDWWPVMPPEDLSFEALYARQTSKLFLWRLKELSYFPGMLKALENPQSSQDSRERAVEACRNMISAYEVFRNSSKSALVICDLMDFLVFNAALVITIHLLASSSSLNTAKDAEDWGIITHLIQTLQQLSRAIECSVAEQSATLLQYIYTAHHGIYEGPEEYAAVIPWFGKVKIRSVPRQQEAPSLPTPSSEIRGESLYSMIEFGIDSVPSGVGSSLGSGSDSWINQYNDYELGIDWTSTENVDWEYDWNQIFYNGNPGTNI</sequence>
<feature type="coiled-coil region" evidence="4">
    <location>
        <begin position="35"/>
        <end position="62"/>
    </location>
</feature>
<dbReference type="Proteomes" id="UP000509510">
    <property type="component" value="Chromosome III"/>
</dbReference>
<keyword evidence="2" id="KW-0804">Transcription</keyword>
<dbReference type="CDD" id="cd12148">
    <property type="entry name" value="fungal_TF_MHR"/>
    <property type="match status" value="1"/>
</dbReference>
<dbReference type="KEGG" id="trg:TRUGW13939_05375"/>
<dbReference type="Pfam" id="PF04082">
    <property type="entry name" value="Fungal_trans"/>
    <property type="match status" value="1"/>
</dbReference>
<dbReference type="PANTHER" id="PTHR47840">
    <property type="entry name" value="ZN(II)2CYS6 TRANSCRIPTION FACTOR (EUROFUNG)-RELATED"/>
    <property type="match status" value="1"/>
</dbReference>
<proteinExistence type="predicted"/>
<evidence type="ECO:0000256" key="2">
    <source>
        <dbReference type="ARBA" id="ARBA00023163"/>
    </source>
</evidence>
<dbReference type="PANTHER" id="PTHR47840:SF1">
    <property type="entry name" value="ZN(II)2CYS6 TRANSCRIPTION FACTOR (EUROFUNG)"/>
    <property type="match status" value="1"/>
</dbReference>
<dbReference type="EMBL" id="CP055900">
    <property type="protein sequence ID" value="QKX58254.1"/>
    <property type="molecule type" value="Genomic_DNA"/>
</dbReference>
<dbReference type="RefSeq" id="XP_035344432.1">
    <property type="nucleotide sequence ID" value="XM_035488539.1"/>
</dbReference>
<protein>
    <recommendedName>
        <fullName evidence="5">Xylanolytic transcriptional activator regulatory domain-containing protein</fullName>
    </recommendedName>
</protein>
<organism evidence="6 7">
    <name type="scientific">Talaromyces rugulosus</name>
    <name type="common">Penicillium rugulosum</name>
    <dbReference type="NCBI Taxonomy" id="121627"/>
    <lineage>
        <taxon>Eukaryota</taxon>
        <taxon>Fungi</taxon>
        <taxon>Dikarya</taxon>
        <taxon>Ascomycota</taxon>
        <taxon>Pezizomycotina</taxon>
        <taxon>Eurotiomycetes</taxon>
        <taxon>Eurotiomycetidae</taxon>
        <taxon>Eurotiales</taxon>
        <taxon>Trichocomaceae</taxon>
        <taxon>Talaromyces</taxon>
        <taxon>Talaromyces sect. Islandici</taxon>
    </lineage>
</organism>
<keyword evidence="7" id="KW-1185">Reference proteome</keyword>
<evidence type="ECO:0000256" key="3">
    <source>
        <dbReference type="ARBA" id="ARBA00023242"/>
    </source>
</evidence>
<evidence type="ECO:0000256" key="4">
    <source>
        <dbReference type="SAM" id="Coils"/>
    </source>
</evidence>
<dbReference type="InterPro" id="IPR007219">
    <property type="entry name" value="XnlR_reg_dom"/>
</dbReference>
<dbReference type="AlphaFoldDB" id="A0A7H8QW19"/>
<gene>
    <name evidence="6" type="ORF">TRUGW13939_05375</name>
</gene>
<reference evidence="7" key="1">
    <citation type="submission" date="2020-06" db="EMBL/GenBank/DDBJ databases">
        <title>A chromosome-scale genome assembly of Talaromyces rugulosus W13939.</title>
        <authorList>
            <person name="Wang B."/>
            <person name="Guo L."/>
            <person name="Ye K."/>
            <person name="Wang L."/>
        </authorList>
    </citation>
    <scope>NUCLEOTIDE SEQUENCE [LARGE SCALE GENOMIC DNA]</scope>
    <source>
        <strain evidence="7">W13939</strain>
    </source>
</reference>
<feature type="non-terminal residue" evidence="6">
    <location>
        <position position="1"/>
    </location>
</feature>
<evidence type="ECO:0000313" key="6">
    <source>
        <dbReference type="EMBL" id="QKX58254.1"/>
    </source>
</evidence>
<dbReference type="OrthoDB" id="6509908at2759"/>